<comment type="caution">
    <text evidence="1">The sequence shown here is derived from an EMBL/GenBank/DDBJ whole genome shotgun (WGS) entry which is preliminary data.</text>
</comment>
<dbReference type="AlphaFoldDB" id="A0AAW8NGN8"/>
<accession>A0AAW8NGN8</accession>
<dbReference type="Proteomes" id="UP001262032">
    <property type="component" value="Unassembled WGS sequence"/>
</dbReference>
<gene>
    <name evidence="1" type="ORF">J2X12_004305</name>
</gene>
<protein>
    <submittedName>
        <fullName evidence="1">Uncharacterized protein</fullName>
    </submittedName>
</protein>
<evidence type="ECO:0000313" key="2">
    <source>
        <dbReference type="Proteomes" id="UP001262032"/>
    </source>
</evidence>
<name>A0AAW8NGN8_PSEOX</name>
<dbReference type="RefSeq" id="WP_310258676.1">
    <property type="nucleotide sequence ID" value="NZ_JAVDWN010000036.1"/>
</dbReference>
<evidence type="ECO:0000313" key="1">
    <source>
        <dbReference type="EMBL" id="MDR7166251.1"/>
    </source>
</evidence>
<proteinExistence type="predicted"/>
<dbReference type="EMBL" id="JAVDWN010000036">
    <property type="protein sequence ID" value="MDR7166251.1"/>
    <property type="molecule type" value="Genomic_DNA"/>
</dbReference>
<organism evidence="1 2">
    <name type="scientific">Pseudarthrobacter oxydans</name>
    <name type="common">Arthrobacter oxydans</name>
    <dbReference type="NCBI Taxonomy" id="1671"/>
    <lineage>
        <taxon>Bacteria</taxon>
        <taxon>Bacillati</taxon>
        <taxon>Actinomycetota</taxon>
        <taxon>Actinomycetes</taxon>
        <taxon>Micrococcales</taxon>
        <taxon>Micrococcaceae</taxon>
        <taxon>Pseudarthrobacter</taxon>
    </lineage>
</organism>
<sequence>MSAAADLEEKKVAQKSAFSVADQTELARQKKAIQDLRKSPELADEIRDQLRDAVPVHVDGSVHHKRFEVVTGQDRPERTFSVDRNSLPQFVYETSGVLSDAALFKTWVAHAEGILRARGVKIPVDWAS</sequence>
<reference evidence="1" key="1">
    <citation type="submission" date="2023-07" db="EMBL/GenBank/DDBJ databases">
        <title>Sorghum-associated microbial communities from plants grown in Nebraska, USA.</title>
        <authorList>
            <person name="Schachtman D."/>
        </authorList>
    </citation>
    <scope>NUCLEOTIDE SEQUENCE</scope>
    <source>
        <strain evidence="1">BE261</strain>
    </source>
</reference>